<accession>A0AAV0KIZ3</accession>
<dbReference type="EMBL" id="CAMGYJ010000005">
    <property type="protein sequence ID" value="CAI0422062.1"/>
    <property type="molecule type" value="Genomic_DNA"/>
</dbReference>
<dbReference type="InterPro" id="IPR044730">
    <property type="entry name" value="RNase_H-like_dom_plant"/>
</dbReference>
<gene>
    <name evidence="2" type="ORF">LITE_LOCUS19004</name>
</gene>
<comment type="caution">
    <text evidence="2">The sequence shown here is derived from an EMBL/GenBank/DDBJ whole genome shotgun (WGS) entry which is preliminary data.</text>
</comment>
<feature type="domain" description="RNase H type-1" evidence="1">
    <location>
        <begin position="47"/>
        <end position="158"/>
    </location>
</feature>
<dbReference type="InterPro" id="IPR053151">
    <property type="entry name" value="RNase_H-like"/>
</dbReference>
<dbReference type="CDD" id="cd06222">
    <property type="entry name" value="RNase_H_like"/>
    <property type="match status" value="1"/>
</dbReference>
<dbReference type="GO" id="GO:0003676">
    <property type="term" value="F:nucleic acid binding"/>
    <property type="evidence" value="ECO:0007669"/>
    <property type="project" value="InterPro"/>
</dbReference>
<dbReference type="SUPFAM" id="SSF53098">
    <property type="entry name" value="Ribonuclease H-like"/>
    <property type="match status" value="1"/>
</dbReference>
<dbReference type="Proteomes" id="UP001154282">
    <property type="component" value="Unassembled WGS sequence"/>
</dbReference>
<dbReference type="PANTHER" id="PTHR47723:SF24">
    <property type="entry name" value="RNASE H TYPE-1 DOMAIN-CONTAINING PROTEIN"/>
    <property type="match status" value="1"/>
</dbReference>
<evidence type="ECO:0000313" key="2">
    <source>
        <dbReference type="EMBL" id="CAI0422062.1"/>
    </source>
</evidence>
<dbReference type="InterPro" id="IPR036397">
    <property type="entry name" value="RNaseH_sf"/>
</dbReference>
<evidence type="ECO:0000313" key="3">
    <source>
        <dbReference type="Proteomes" id="UP001154282"/>
    </source>
</evidence>
<dbReference type="Pfam" id="PF13456">
    <property type="entry name" value="RVT_3"/>
    <property type="match status" value="1"/>
</dbReference>
<dbReference type="AlphaFoldDB" id="A0AAV0KIZ3"/>
<protein>
    <recommendedName>
        <fullName evidence="1">RNase H type-1 domain-containing protein</fullName>
    </recommendedName>
</protein>
<name>A0AAV0KIZ3_9ROSI</name>
<proteinExistence type="predicted"/>
<reference evidence="2" key="1">
    <citation type="submission" date="2022-08" db="EMBL/GenBank/DDBJ databases">
        <authorList>
            <person name="Gutierrez-Valencia J."/>
        </authorList>
    </citation>
    <scope>NUCLEOTIDE SEQUENCE</scope>
</reference>
<dbReference type="Gene3D" id="3.30.420.10">
    <property type="entry name" value="Ribonuclease H-like superfamily/Ribonuclease H"/>
    <property type="match status" value="1"/>
</dbReference>
<dbReference type="InterPro" id="IPR012337">
    <property type="entry name" value="RNaseH-like_sf"/>
</dbReference>
<sequence length="192" mass="21388">MKACSILDEYRQRQDREEVVAGVQSEGRWKRPIEGRIKVNTDAGSFTDGGGLGVVIRDHAGRFLLAAAKKIRGVPNPELNEALAAELGLQLVIQHRLGVPILELDCLTVVKSIREAETIHTELGTICQSIRRLLDSIPGGSIEHVSRKANEAAHIMAHSETRWNMAEVWFDRPPIFLVDQLRLDDVVMPINQ</sequence>
<dbReference type="GO" id="GO:0004523">
    <property type="term" value="F:RNA-DNA hybrid ribonuclease activity"/>
    <property type="evidence" value="ECO:0007669"/>
    <property type="project" value="InterPro"/>
</dbReference>
<keyword evidence="3" id="KW-1185">Reference proteome</keyword>
<evidence type="ECO:0000259" key="1">
    <source>
        <dbReference type="Pfam" id="PF13456"/>
    </source>
</evidence>
<organism evidence="2 3">
    <name type="scientific">Linum tenue</name>
    <dbReference type="NCBI Taxonomy" id="586396"/>
    <lineage>
        <taxon>Eukaryota</taxon>
        <taxon>Viridiplantae</taxon>
        <taxon>Streptophyta</taxon>
        <taxon>Embryophyta</taxon>
        <taxon>Tracheophyta</taxon>
        <taxon>Spermatophyta</taxon>
        <taxon>Magnoliopsida</taxon>
        <taxon>eudicotyledons</taxon>
        <taxon>Gunneridae</taxon>
        <taxon>Pentapetalae</taxon>
        <taxon>rosids</taxon>
        <taxon>fabids</taxon>
        <taxon>Malpighiales</taxon>
        <taxon>Linaceae</taxon>
        <taxon>Linum</taxon>
    </lineage>
</organism>
<dbReference type="InterPro" id="IPR002156">
    <property type="entry name" value="RNaseH_domain"/>
</dbReference>
<dbReference type="PANTHER" id="PTHR47723">
    <property type="entry name" value="OS05G0353850 PROTEIN"/>
    <property type="match status" value="1"/>
</dbReference>